<sequence>MPGVHDQGHGQVVRWVQENVPETVWVGAVQTGTLGYWHDRTINLDGKVNPEALAARRETGTVLPYVVQDSRIDYIVDWAGVAGWVAQDAAGFSEAFELLLRDEAANLAVLRRRIPTTPEN</sequence>
<gene>
    <name evidence="1" type="ORF">EV662_11149</name>
</gene>
<comment type="caution">
    <text evidence="1">The sequence shown here is derived from an EMBL/GenBank/DDBJ whole genome shotgun (WGS) entry which is preliminary data.</text>
</comment>
<accession>A0A4R2PUH5</accession>
<dbReference type="EMBL" id="SLXP01000011">
    <property type="protein sequence ID" value="TCP39569.1"/>
    <property type="molecule type" value="Genomic_DNA"/>
</dbReference>
<dbReference type="AlphaFoldDB" id="A0A4R2PUH5"/>
<organism evidence="1 2">
    <name type="scientific">Rhodovulum marinum</name>
    <dbReference type="NCBI Taxonomy" id="320662"/>
    <lineage>
        <taxon>Bacteria</taxon>
        <taxon>Pseudomonadati</taxon>
        <taxon>Pseudomonadota</taxon>
        <taxon>Alphaproteobacteria</taxon>
        <taxon>Rhodobacterales</taxon>
        <taxon>Paracoccaceae</taxon>
        <taxon>Rhodovulum</taxon>
    </lineage>
</organism>
<reference evidence="1 2" key="1">
    <citation type="submission" date="2019-03" db="EMBL/GenBank/DDBJ databases">
        <title>Genomic Encyclopedia of Type Strains, Phase IV (KMG-IV): sequencing the most valuable type-strain genomes for metagenomic binning, comparative biology and taxonomic classification.</title>
        <authorList>
            <person name="Goeker M."/>
        </authorList>
    </citation>
    <scope>NUCLEOTIDE SEQUENCE [LARGE SCALE GENOMIC DNA]</scope>
    <source>
        <strain evidence="1 2">DSM 18063</strain>
    </source>
</reference>
<proteinExistence type="predicted"/>
<dbReference type="RefSeq" id="WP_132464423.1">
    <property type="nucleotide sequence ID" value="NZ_SLXP01000011.1"/>
</dbReference>
<dbReference type="Proteomes" id="UP000294835">
    <property type="component" value="Unassembled WGS sequence"/>
</dbReference>
<protein>
    <submittedName>
        <fullName evidence="1">Uncharacterized protein</fullName>
    </submittedName>
</protein>
<evidence type="ECO:0000313" key="1">
    <source>
        <dbReference type="EMBL" id="TCP39569.1"/>
    </source>
</evidence>
<dbReference type="OrthoDB" id="7864577at2"/>
<keyword evidence="2" id="KW-1185">Reference proteome</keyword>
<name>A0A4R2PUH5_9RHOB</name>
<evidence type="ECO:0000313" key="2">
    <source>
        <dbReference type="Proteomes" id="UP000294835"/>
    </source>
</evidence>